<keyword evidence="2" id="KW-0732">Signal</keyword>
<keyword evidence="5" id="KW-1185">Reference proteome</keyword>
<dbReference type="EMBL" id="BSST01000001">
    <property type="protein sequence ID" value="GLX76893.1"/>
    <property type="molecule type" value="Genomic_DNA"/>
</dbReference>
<evidence type="ECO:0000259" key="3">
    <source>
        <dbReference type="Pfam" id="PF06468"/>
    </source>
</evidence>
<gene>
    <name evidence="4" type="ORF">tinsulaeT_02330</name>
</gene>
<comment type="caution">
    <text evidence="4">The sequence shown here is derived from an EMBL/GenBank/DDBJ whole genome shotgun (WGS) entry which is preliminary data.</text>
</comment>
<evidence type="ECO:0000256" key="2">
    <source>
        <dbReference type="SAM" id="SignalP"/>
    </source>
</evidence>
<feature type="domain" description="Spondin" evidence="3">
    <location>
        <begin position="71"/>
        <end position="181"/>
    </location>
</feature>
<dbReference type="InterPro" id="IPR038678">
    <property type="entry name" value="Spondin_N_sf"/>
</dbReference>
<name>A0ABQ6GLJ3_9GAMM</name>
<feature type="chain" id="PRO_5046856223" description="Spondin domain-containing protein" evidence="2">
    <location>
        <begin position="21"/>
        <end position="241"/>
    </location>
</feature>
<dbReference type="PROSITE" id="PS51257">
    <property type="entry name" value="PROKAR_LIPOPROTEIN"/>
    <property type="match status" value="1"/>
</dbReference>
<dbReference type="NCBIfam" id="NF038123">
    <property type="entry name" value="NF038123_dom"/>
    <property type="match status" value="1"/>
</dbReference>
<reference evidence="4 5" key="1">
    <citation type="submission" date="2023-03" db="EMBL/GenBank/DDBJ databases">
        <title>Draft genome sequence of Thalassotalea insulae KCTC 62186T.</title>
        <authorList>
            <person name="Sawabe T."/>
        </authorList>
    </citation>
    <scope>NUCLEOTIDE SEQUENCE [LARGE SCALE GENOMIC DNA]</scope>
    <source>
        <strain evidence="4 5">KCTC 62186</strain>
    </source>
</reference>
<sequence length="241" mass="25497">MKLIKSNLLFVTIASLLMLSACNDSDSKSTDMDDNMPEPMPVNYSYQVTVSNLTYGQPMSPVAVVLHDMGDFWQLGMSASMALENLAESGDNTMFLQTDDVLAGASGAGILMPGMRESINVTITDNQPALVSVATMLVNTNDAFTGVNAVDIANLAVGESISMTVGSYDAGTEKNTEWQSTIPGPASGGEGEGFNAARDDLDLVAMHQGVVTADDGLSMSVLDQSHRFDNPTAKITISRLE</sequence>
<evidence type="ECO:0000256" key="1">
    <source>
        <dbReference type="SAM" id="MobiDB-lite"/>
    </source>
</evidence>
<organism evidence="4 5">
    <name type="scientific">Thalassotalea insulae</name>
    <dbReference type="NCBI Taxonomy" id="2056778"/>
    <lineage>
        <taxon>Bacteria</taxon>
        <taxon>Pseudomonadati</taxon>
        <taxon>Pseudomonadota</taxon>
        <taxon>Gammaproteobacteria</taxon>
        <taxon>Alteromonadales</taxon>
        <taxon>Colwelliaceae</taxon>
        <taxon>Thalassotalea</taxon>
    </lineage>
</organism>
<proteinExistence type="predicted"/>
<protein>
    <recommendedName>
        <fullName evidence="3">Spondin domain-containing protein</fullName>
    </recommendedName>
</protein>
<feature type="region of interest" description="Disordered" evidence="1">
    <location>
        <begin position="174"/>
        <end position="195"/>
    </location>
</feature>
<dbReference type="InterPro" id="IPR009465">
    <property type="entry name" value="Spondin_N"/>
</dbReference>
<dbReference type="Gene3D" id="2.60.40.2130">
    <property type="entry name" value="F-spondin domain"/>
    <property type="match status" value="1"/>
</dbReference>
<dbReference type="Pfam" id="PF06468">
    <property type="entry name" value="Spond_N"/>
    <property type="match status" value="1"/>
</dbReference>
<dbReference type="Proteomes" id="UP001157186">
    <property type="component" value="Unassembled WGS sequence"/>
</dbReference>
<accession>A0ABQ6GLJ3</accession>
<evidence type="ECO:0000313" key="5">
    <source>
        <dbReference type="Proteomes" id="UP001157186"/>
    </source>
</evidence>
<evidence type="ECO:0000313" key="4">
    <source>
        <dbReference type="EMBL" id="GLX76893.1"/>
    </source>
</evidence>
<feature type="signal peptide" evidence="2">
    <location>
        <begin position="1"/>
        <end position="20"/>
    </location>
</feature>